<dbReference type="NCBIfam" id="TIGR00119">
    <property type="entry name" value="acolac_sm"/>
    <property type="match status" value="1"/>
</dbReference>
<comment type="similarity">
    <text evidence="3 8">Belongs to the acetolactate synthase small subunit family.</text>
</comment>
<evidence type="ECO:0000256" key="8">
    <source>
        <dbReference type="RuleBase" id="RU368092"/>
    </source>
</evidence>
<keyword evidence="5 8" id="KW-0028">Amino-acid biosynthesis</keyword>
<reference evidence="10 11" key="1">
    <citation type="submission" date="2016-10" db="EMBL/GenBank/DDBJ databases">
        <title>Arsenicibacter rosenii gen. nov., sp. nov., an efficient arsenic-methylating bacterium isolated from an arsenic-contaminated paddy soil.</title>
        <authorList>
            <person name="Huang K."/>
        </authorList>
    </citation>
    <scope>NUCLEOTIDE SEQUENCE [LARGE SCALE GENOMIC DNA]</scope>
    <source>
        <strain evidence="10 11">SM-1</strain>
    </source>
</reference>
<gene>
    <name evidence="10" type="ORF">BLX24_24535</name>
</gene>
<dbReference type="InterPro" id="IPR019455">
    <property type="entry name" value="Acetolactate_synth_ssu_C"/>
</dbReference>
<evidence type="ECO:0000256" key="2">
    <source>
        <dbReference type="ARBA" id="ARBA00005025"/>
    </source>
</evidence>
<dbReference type="PANTHER" id="PTHR30239:SF0">
    <property type="entry name" value="ACETOLACTATE SYNTHASE SMALL SUBUNIT 1, CHLOROPLASTIC"/>
    <property type="match status" value="1"/>
</dbReference>
<dbReference type="GO" id="GO:1990610">
    <property type="term" value="F:acetolactate synthase regulator activity"/>
    <property type="evidence" value="ECO:0007669"/>
    <property type="project" value="UniProtKB-UniRule"/>
</dbReference>
<dbReference type="GO" id="GO:0009097">
    <property type="term" value="P:isoleucine biosynthetic process"/>
    <property type="evidence" value="ECO:0007669"/>
    <property type="project" value="UniProtKB-UniRule"/>
</dbReference>
<dbReference type="Gene3D" id="3.30.70.1150">
    <property type="entry name" value="ACT-like. Chain A, domain 2"/>
    <property type="match status" value="1"/>
</dbReference>
<dbReference type="InterPro" id="IPR027271">
    <property type="entry name" value="Acetolactate_synth/TF_NikR_C"/>
</dbReference>
<dbReference type="EC" id="2.2.1.6" evidence="8"/>
<dbReference type="InterPro" id="IPR045865">
    <property type="entry name" value="ACT-like_dom_sf"/>
</dbReference>
<evidence type="ECO:0000256" key="5">
    <source>
        <dbReference type="ARBA" id="ARBA00022605"/>
    </source>
</evidence>
<dbReference type="Pfam" id="PF22629">
    <property type="entry name" value="ACT_AHAS_ss"/>
    <property type="match status" value="1"/>
</dbReference>
<evidence type="ECO:0000256" key="3">
    <source>
        <dbReference type="ARBA" id="ARBA00006341"/>
    </source>
</evidence>
<comment type="catalytic activity">
    <reaction evidence="7 8">
        <text>2 pyruvate + H(+) = (2S)-2-acetolactate + CO2</text>
        <dbReference type="Rhea" id="RHEA:25249"/>
        <dbReference type="ChEBI" id="CHEBI:15361"/>
        <dbReference type="ChEBI" id="CHEBI:15378"/>
        <dbReference type="ChEBI" id="CHEBI:16526"/>
        <dbReference type="ChEBI" id="CHEBI:58476"/>
        <dbReference type="EC" id="2.2.1.6"/>
    </reaction>
</comment>
<evidence type="ECO:0000256" key="1">
    <source>
        <dbReference type="ARBA" id="ARBA00004974"/>
    </source>
</evidence>
<dbReference type="Pfam" id="PF10369">
    <property type="entry name" value="ALS_ss_C"/>
    <property type="match status" value="1"/>
</dbReference>
<evidence type="ECO:0000256" key="6">
    <source>
        <dbReference type="ARBA" id="ARBA00023304"/>
    </source>
</evidence>
<dbReference type="GO" id="GO:0003984">
    <property type="term" value="F:acetolactate synthase activity"/>
    <property type="evidence" value="ECO:0007669"/>
    <property type="project" value="UniProtKB-UniRule"/>
</dbReference>
<evidence type="ECO:0000256" key="4">
    <source>
        <dbReference type="ARBA" id="ARBA00011744"/>
    </source>
</evidence>
<name>A0A1S2VCT7_9BACT</name>
<dbReference type="RefSeq" id="WP_071505874.1">
    <property type="nucleotide sequence ID" value="NZ_MORL01000022.1"/>
</dbReference>
<comment type="subunit">
    <text evidence="4 8">Dimer of large and small chains.</text>
</comment>
<organism evidence="10 11">
    <name type="scientific">Arsenicibacter rosenii</name>
    <dbReference type="NCBI Taxonomy" id="1750698"/>
    <lineage>
        <taxon>Bacteria</taxon>
        <taxon>Pseudomonadati</taxon>
        <taxon>Bacteroidota</taxon>
        <taxon>Cytophagia</taxon>
        <taxon>Cytophagales</taxon>
        <taxon>Spirosomataceae</taxon>
        <taxon>Arsenicibacter</taxon>
    </lineage>
</organism>
<dbReference type="InterPro" id="IPR002912">
    <property type="entry name" value="ACT_dom"/>
</dbReference>
<evidence type="ECO:0000259" key="9">
    <source>
        <dbReference type="PROSITE" id="PS51671"/>
    </source>
</evidence>
<keyword evidence="8" id="KW-0808">Transferase</keyword>
<dbReference type="AlphaFoldDB" id="A0A1S2VCT7"/>
<dbReference type="EMBL" id="MORL01000022">
    <property type="protein sequence ID" value="OIN56489.1"/>
    <property type="molecule type" value="Genomic_DNA"/>
</dbReference>
<comment type="pathway">
    <text evidence="1 8">Amino-acid biosynthesis; L-isoleucine biosynthesis; L-isoleucine from 2-oxobutanoate: step 1/4.</text>
</comment>
<dbReference type="Gene3D" id="3.30.70.260">
    <property type="match status" value="1"/>
</dbReference>
<evidence type="ECO:0000313" key="10">
    <source>
        <dbReference type="EMBL" id="OIN56489.1"/>
    </source>
</evidence>
<accession>A0A1S2VCT7</accession>
<dbReference type="PROSITE" id="PS51671">
    <property type="entry name" value="ACT"/>
    <property type="match status" value="1"/>
</dbReference>
<dbReference type="UniPathway" id="UPA00049">
    <property type="reaction ID" value="UER00059"/>
</dbReference>
<sequence length="177" mass="20833">MTTYTLCIFTGNTIGLLNRITIIFTRRRINIESLTVSETERKGVSRFTIVIKHDSREDVEKLVRQIRKIVEVMAVFGYLNDEIVFNEIALFKISTPLDAKTLDIETINKQYKAWVVYWGLDYVVIEKTGTEKEIFDFFEYLRQHEILEFVRSGRVAVGKTEKGLVEYLPEAEWEYYL</sequence>
<dbReference type="InterPro" id="IPR054480">
    <property type="entry name" value="AHAS_small-like_ACT"/>
</dbReference>
<keyword evidence="11" id="KW-1185">Reference proteome</keyword>
<dbReference type="CDD" id="cd04878">
    <property type="entry name" value="ACT_AHAS"/>
    <property type="match status" value="1"/>
</dbReference>
<protein>
    <recommendedName>
        <fullName evidence="8">Acetolactate synthase small subunit</fullName>
        <shortName evidence="8">AHAS</shortName>
        <shortName evidence="8">ALS</shortName>
        <ecNumber evidence="8">2.2.1.6</ecNumber>
    </recommendedName>
    <alternativeName>
        <fullName evidence="8">Acetohydroxy-acid synthase small subunit</fullName>
    </alternativeName>
</protein>
<evidence type="ECO:0000313" key="11">
    <source>
        <dbReference type="Proteomes" id="UP000181790"/>
    </source>
</evidence>
<comment type="pathway">
    <text evidence="2 8">Amino-acid biosynthesis; L-valine biosynthesis; L-valine from pyruvate: step 1/4.</text>
</comment>
<dbReference type="UniPathway" id="UPA00047">
    <property type="reaction ID" value="UER00055"/>
</dbReference>
<evidence type="ECO:0000256" key="7">
    <source>
        <dbReference type="ARBA" id="ARBA00048670"/>
    </source>
</evidence>
<dbReference type="InterPro" id="IPR039557">
    <property type="entry name" value="AHAS_ACT"/>
</dbReference>
<comment type="function">
    <text evidence="8">Catalyzes the conversion of 2 pyruvate molecules into acetolactate in the first common step of the biosynthetic pathway of the branched-amino acids such as leucine, isoleucine, and valine.</text>
</comment>
<dbReference type="SUPFAM" id="SSF55021">
    <property type="entry name" value="ACT-like"/>
    <property type="match status" value="2"/>
</dbReference>
<comment type="caution">
    <text evidence="10">The sequence shown here is derived from an EMBL/GenBank/DDBJ whole genome shotgun (WGS) entry which is preliminary data.</text>
</comment>
<dbReference type="GO" id="GO:0009099">
    <property type="term" value="P:L-valine biosynthetic process"/>
    <property type="evidence" value="ECO:0007669"/>
    <property type="project" value="UniProtKB-UniRule"/>
</dbReference>
<dbReference type="InterPro" id="IPR004789">
    <property type="entry name" value="Acetalactate_synth_ssu"/>
</dbReference>
<feature type="domain" description="ACT" evidence="9">
    <location>
        <begin position="5"/>
        <end position="80"/>
    </location>
</feature>
<dbReference type="OrthoDB" id="1523722at2"/>
<keyword evidence="6 8" id="KW-0100">Branched-chain amino acid biosynthesis</keyword>
<dbReference type="PANTHER" id="PTHR30239">
    <property type="entry name" value="ACETOLACTATE SYNTHASE SMALL SUBUNIT"/>
    <property type="match status" value="1"/>
</dbReference>
<proteinExistence type="inferred from homology"/>
<dbReference type="Proteomes" id="UP000181790">
    <property type="component" value="Unassembled WGS sequence"/>
</dbReference>
<dbReference type="GO" id="GO:0005829">
    <property type="term" value="C:cytosol"/>
    <property type="evidence" value="ECO:0007669"/>
    <property type="project" value="TreeGrafter"/>
</dbReference>